<reference evidence="1 2" key="1">
    <citation type="journal article" date="2017" name="Genome Biol. Evol.">
        <title>Phytophthora megakarya and P. palmivora, closely related causal agents of cacao black pod rot, underwent increases in genome sizes and gene numbers by different mechanisms.</title>
        <authorList>
            <person name="Ali S.S."/>
            <person name="Shao J."/>
            <person name="Lary D.J."/>
            <person name="Kronmiller B."/>
            <person name="Shen D."/>
            <person name="Strem M.D."/>
            <person name="Amoako-Attah I."/>
            <person name="Akrofi A.Y."/>
            <person name="Begoude B.A."/>
            <person name="Ten Hoopen G.M."/>
            <person name="Coulibaly K."/>
            <person name="Kebe B.I."/>
            <person name="Melnick R.L."/>
            <person name="Guiltinan M.J."/>
            <person name="Tyler B.M."/>
            <person name="Meinhardt L.W."/>
            <person name="Bailey B.A."/>
        </authorList>
    </citation>
    <scope>NUCLEOTIDE SEQUENCE [LARGE SCALE GENOMIC DNA]</scope>
    <source>
        <strain evidence="2">sbr112.9</strain>
    </source>
</reference>
<dbReference type="Pfam" id="PF14223">
    <property type="entry name" value="Retrotran_gag_2"/>
    <property type="match status" value="1"/>
</dbReference>
<accession>A0A2P4Y9C6</accession>
<gene>
    <name evidence="1" type="ORF">PHPALM_8620</name>
</gene>
<sequence>MSKLTTDTSWEVEVSENTSGQQLMNLVDGSAMWKYLCDRYEGATNETTKAMTKRQLYAQLESARCKQTGIVEGHLNYMCRLKGRLSTVGMALDDAMFSGILESSLPSNERFDRLRGYVDVGMDCVNTPDKDVAMDITFDKANQAETQLNRLFGGGKLVRVSLNKGGGGGGHGKGGSEQGCSKGQGKSRACFACGSTNHLVAKFPEKVNKQ</sequence>
<dbReference type="OrthoDB" id="119949at2759"/>
<dbReference type="EMBL" id="NCKW01004871">
    <property type="protein sequence ID" value="POM74418.1"/>
    <property type="molecule type" value="Genomic_DNA"/>
</dbReference>
<evidence type="ECO:0000313" key="1">
    <source>
        <dbReference type="EMBL" id="POM74418.1"/>
    </source>
</evidence>
<proteinExistence type="predicted"/>
<protein>
    <submittedName>
        <fullName evidence="1">Uncharacterized protein</fullName>
    </submittedName>
</protein>
<evidence type="ECO:0000313" key="2">
    <source>
        <dbReference type="Proteomes" id="UP000237271"/>
    </source>
</evidence>
<comment type="caution">
    <text evidence="1">The sequence shown here is derived from an EMBL/GenBank/DDBJ whole genome shotgun (WGS) entry which is preliminary data.</text>
</comment>
<keyword evidence="2" id="KW-1185">Reference proteome</keyword>
<dbReference type="Proteomes" id="UP000237271">
    <property type="component" value="Unassembled WGS sequence"/>
</dbReference>
<name>A0A2P4Y9C6_9STRA</name>
<organism evidence="1 2">
    <name type="scientific">Phytophthora palmivora</name>
    <dbReference type="NCBI Taxonomy" id="4796"/>
    <lineage>
        <taxon>Eukaryota</taxon>
        <taxon>Sar</taxon>
        <taxon>Stramenopiles</taxon>
        <taxon>Oomycota</taxon>
        <taxon>Peronosporomycetes</taxon>
        <taxon>Peronosporales</taxon>
        <taxon>Peronosporaceae</taxon>
        <taxon>Phytophthora</taxon>
    </lineage>
</organism>
<dbReference type="AlphaFoldDB" id="A0A2P4Y9C6"/>